<dbReference type="InterPro" id="IPR000198">
    <property type="entry name" value="RhoGAP_dom"/>
</dbReference>
<evidence type="ECO:0000259" key="5">
    <source>
        <dbReference type="PROSITE" id="PS50848"/>
    </source>
</evidence>
<reference evidence="6 7" key="2">
    <citation type="submission" date="2018-11" db="EMBL/GenBank/DDBJ databases">
        <authorList>
            <consortium name="Pathogen Informatics"/>
        </authorList>
    </citation>
    <scope>NUCLEOTIDE SEQUENCE [LARGE SCALE GENOMIC DNA]</scope>
    <source>
        <strain evidence="6 7">MHpl1</strain>
    </source>
</reference>
<evidence type="ECO:0000313" key="8">
    <source>
        <dbReference type="WBParaSite" id="HPLM_0000617801-mRNA-1"/>
    </source>
</evidence>
<dbReference type="Gene3D" id="1.10.555.10">
    <property type="entry name" value="Rho GTPase activation protein"/>
    <property type="match status" value="1"/>
</dbReference>
<dbReference type="OrthoDB" id="10003330at2759"/>
<dbReference type="Pfam" id="PF00620">
    <property type="entry name" value="RhoGAP"/>
    <property type="match status" value="1"/>
</dbReference>
<accession>A0A158QLC0</accession>
<evidence type="ECO:0000313" key="6">
    <source>
        <dbReference type="EMBL" id="VDO28185.1"/>
    </source>
</evidence>
<dbReference type="SMART" id="SM00324">
    <property type="entry name" value="RhoGAP"/>
    <property type="match status" value="1"/>
</dbReference>
<dbReference type="WBParaSite" id="HPLM_0000617801-mRNA-1">
    <property type="protein sequence ID" value="HPLM_0000617801-mRNA-1"/>
    <property type="gene ID" value="HPLM_0000617801"/>
</dbReference>
<evidence type="ECO:0000256" key="3">
    <source>
        <dbReference type="SAM" id="MobiDB-lite"/>
    </source>
</evidence>
<dbReference type="GO" id="GO:0035023">
    <property type="term" value="P:regulation of Rho protein signal transduction"/>
    <property type="evidence" value="ECO:0007669"/>
    <property type="project" value="TreeGrafter"/>
</dbReference>
<dbReference type="GO" id="GO:0030036">
    <property type="term" value="P:actin cytoskeleton organization"/>
    <property type="evidence" value="ECO:0007669"/>
    <property type="project" value="TreeGrafter"/>
</dbReference>
<dbReference type="Pfam" id="PF01852">
    <property type="entry name" value="START"/>
    <property type="match status" value="1"/>
</dbReference>
<keyword evidence="2" id="KW-0597">Phosphoprotein</keyword>
<reference evidence="8" key="1">
    <citation type="submission" date="2016-04" db="UniProtKB">
        <authorList>
            <consortium name="WormBaseParasite"/>
        </authorList>
    </citation>
    <scope>IDENTIFICATION</scope>
</reference>
<dbReference type="OMA" id="NIFIHEH"/>
<dbReference type="GO" id="GO:0005096">
    <property type="term" value="F:GTPase activator activity"/>
    <property type="evidence" value="ECO:0007669"/>
    <property type="project" value="UniProtKB-KW"/>
</dbReference>
<feature type="domain" description="START" evidence="5">
    <location>
        <begin position="456"/>
        <end position="622"/>
    </location>
</feature>
<dbReference type="PANTHER" id="PTHR12659">
    <property type="entry name" value="RHO-TYPE GTPASE ACTIVATING PROTEIN"/>
    <property type="match status" value="1"/>
</dbReference>
<evidence type="ECO:0000313" key="7">
    <source>
        <dbReference type="Proteomes" id="UP000268014"/>
    </source>
</evidence>
<dbReference type="PROSITE" id="PS50238">
    <property type="entry name" value="RHOGAP"/>
    <property type="match status" value="1"/>
</dbReference>
<feature type="domain" description="Rho-GAP" evidence="4">
    <location>
        <begin position="188"/>
        <end position="423"/>
    </location>
</feature>
<dbReference type="GO" id="GO:0007165">
    <property type="term" value="P:signal transduction"/>
    <property type="evidence" value="ECO:0007669"/>
    <property type="project" value="InterPro"/>
</dbReference>
<dbReference type="SMART" id="SM00234">
    <property type="entry name" value="START"/>
    <property type="match status" value="1"/>
</dbReference>
<feature type="compositionally biased region" description="Low complexity" evidence="3">
    <location>
        <begin position="167"/>
        <end position="177"/>
    </location>
</feature>
<dbReference type="InterPro" id="IPR002913">
    <property type="entry name" value="START_lipid-bd_dom"/>
</dbReference>
<dbReference type="SUPFAM" id="SSF55961">
    <property type="entry name" value="Bet v1-like"/>
    <property type="match status" value="1"/>
</dbReference>
<dbReference type="PANTHER" id="PTHR12659:SF7">
    <property type="entry name" value="CROSSVEINLESS C, ISOFORM C"/>
    <property type="match status" value="1"/>
</dbReference>
<dbReference type="Proteomes" id="UP000268014">
    <property type="component" value="Unassembled WGS sequence"/>
</dbReference>
<evidence type="ECO:0000259" key="4">
    <source>
        <dbReference type="PROSITE" id="PS50238"/>
    </source>
</evidence>
<dbReference type="STRING" id="6290.A0A158QLC0"/>
<evidence type="ECO:0000256" key="2">
    <source>
        <dbReference type="ARBA" id="ARBA00022553"/>
    </source>
</evidence>
<sequence>MSHRTRRYLVYVHLVLNHPRRQAGFHNYVLTLKRSRNAAPPSRLNRRALQQAVAATYDGGVSPYYGSGGYSSPVYSSPYSTRSYQSPPVPARNLVIQSDGYFMHDVSPDTSLSRVRPPRSESPSTSSGVPQLRVDTQAIKSESSLDNTDEEQSSGTTTMNHNRRDSGVGSSLSRSPSCSSDDAFFTDVQLARCIDSLSVLELVLRYLRQMSPDTVGIFRKNGVKSRILEVRGICDRDSDVDVFIDENRLDPGQVHDVADMLKQYLRELPEPLMTARLSETFANIFIHEHFRMLALQYAILLLPDENREALQTLLLFLSDVSKHAENNSVSSLDTFLLTIIDNRAHCIQKTSALIGGRMPAQNLAVCFTPSLFHLSASRLDKITPTRRHKTIGAAGMPTEREMRETKAAQQCLTFLIQNCRSVFVAAETSPDDRVQSDNDAPLLKELGLNGPRAYLIDKVLDLVKEHSERWKGWIFDGTHEDVEISCKIPNDCHPLKLFRVWIDVAAPPKQVMNRIMRERNVWDTSVVNWRTIDVLHVPDTDLHQYVLNDTVGHPTRDCFVVRFHRADLSEIRGACVIAERSVQCNETQLLGGISAAVLDSRFLIEPKAGHSRVTYLSRVDLRIFHALMKNGISYASVMCLSYSLEIKLLRKLYKLFIYRGRCPSWYNKVYGNIIARQMIRLRDSFQSSSESIGPETKV</sequence>
<dbReference type="PROSITE" id="PS50848">
    <property type="entry name" value="START"/>
    <property type="match status" value="1"/>
</dbReference>
<proteinExistence type="predicted"/>
<gene>
    <name evidence="6" type="ORF">HPLM_LOCUS6170</name>
</gene>
<dbReference type="Gene3D" id="3.30.530.20">
    <property type="match status" value="1"/>
</dbReference>
<feature type="compositionally biased region" description="Low complexity" evidence="3">
    <location>
        <begin position="111"/>
        <end position="127"/>
    </location>
</feature>
<name>A0A158QLC0_HAEPC</name>
<keyword evidence="1" id="KW-0343">GTPase activation</keyword>
<dbReference type="SUPFAM" id="SSF48350">
    <property type="entry name" value="GTPase activation domain, GAP"/>
    <property type="match status" value="1"/>
</dbReference>
<dbReference type="AlphaFoldDB" id="A0A158QLC0"/>
<dbReference type="EMBL" id="UZAF01016449">
    <property type="protein sequence ID" value="VDO28185.1"/>
    <property type="molecule type" value="Genomic_DNA"/>
</dbReference>
<evidence type="ECO:0000256" key="1">
    <source>
        <dbReference type="ARBA" id="ARBA00022468"/>
    </source>
</evidence>
<keyword evidence="7" id="KW-1185">Reference proteome</keyword>
<organism evidence="8">
    <name type="scientific">Haemonchus placei</name>
    <name type="common">Barber's pole worm</name>
    <dbReference type="NCBI Taxonomy" id="6290"/>
    <lineage>
        <taxon>Eukaryota</taxon>
        <taxon>Metazoa</taxon>
        <taxon>Ecdysozoa</taxon>
        <taxon>Nematoda</taxon>
        <taxon>Chromadorea</taxon>
        <taxon>Rhabditida</taxon>
        <taxon>Rhabditina</taxon>
        <taxon>Rhabditomorpha</taxon>
        <taxon>Strongyloidea</taxon>
        <taxon>Trichostrongylidae</taxon>
        <taxon>Haemonchus</taxon>
    </lineage>
</organism>
<dbReference type="InterPro" id="IPR008936">
    <property type="entry name" value="Rho_GTPase_activation_prot"/>
</dbReference>
<protein>
    <submittedName>
        <fullName evidence="8">Rho-GAP domain-containing protein</fullName>
    </submittedName>
</protein>
<feature type="region of interest" description="Disordered" evidence="3">
    <location>
        <begin position="106"/>
        <end position="177"/>
    </location>
</feature>
<dbReference type="InterPro" id="IPR023393">
    <property type="entry name" value="START-like_dom_sf"/>
</dbReference>
<dbReference type="GO" id="GO:0008289">
    <property type="term" value="F:lipid binding"/>
    <property type="evidence" value="ECO:0007669"/>
    <property type="project" value="InterPro"/>
</dbReference>